<feature type="chain" id="PRO_5007511607" evidence="9">
    <location>
        <begin position="26"/>
        <end position="615"/>
    </location>
</feature>
<dbReference type="GO" id="GO:0047059">
    <property type="term" value="F:polyvinyl alcohol dehydrogenase (cytochrome) activity"/>
    <property type="evidence" value="ECO:0007669"/>
    <property type="project" value="UniProtKB-EC"/>
</dbReference>
<dbReference type="Pfam" id="PF13360">
    <property type="entry name" value="PQQ_2"/>
    <property type="match status" value="2"/>
</dbReference>
<dbReference type="SMART" id="SM00564">
    <property type="entry name" value="PQQ"/>
    <property type="match status" value="6"/>
</dbReference>
<name>A0A143PLE6_LUTPR</name>
<dbReference type="PROSITE" id="PS51007">
    <property type="entry name" value="CYTC"/>
    <property type="match status" value="1"/>
</dbReference>
<evidence type="ECO:0000313" key="12">
    <source>
        <dbReference type="Proteomes" id="UP000076079"/>
    </source>
</evidence>
<dbReference type="InterPro" id="IPR036909">
    <property type="entry name" value="Cyt_c-like_dom_sf"/>
</dbReference>
<dbReference type="InterPro" id="IPR002372">
    <property type="entry name" value="PQQ_rpt_dom"/>
</dbReference>
<evidence type="ECO:0000256" key="9">
    <source>
        <dbReference type="SAM" id="SignalP"/>
    </source>
</evidence>
<reference evidence="11 12" key="1">
    <citation type="journal article" date="2016" name="Genome Announc.">
        <title>First Complete Genome Sequence of a Subdivision 6 Acidobacterium Strain.</title>
        <authorList>
            <person name="Huang S."/>
            <person name="Vieira S."/>
            <person name="Bunk B."/>
            <person name="Riedel T."/>
            <person name="Sproer C."/>
            <person name="Overmann J."/>
        </authorList>
    </citation>
    <scope>NUCLEOTIDE SEQUENCE [LARGE SCALE GENOMIC DNA]</scope>
    <source>
        <strain evidence="12">DSM 100886 HEG_-6_39</strain>
    </source>
</reference>
<feature type="signal peptide" evidence="9">
    <location>
        <begin position="1"/>
        <end position="25"/>
    </location>
</feature>
<dbReference type="GO" id="GO:0020037">
    <property type="term" value="F:heme binding"/>
    <property type="evidence" value="ECO:0007669"/>
    <property type="project" value="InterPro"/>
</dbReference>
<dbReference type="GO" id="GO:0046872">
    <property type="term" value="F:metal ion binding"/>
    <property type="evidence" value="ECO:0007669"/>
    <property type="project" value="UniProtKB-KW"/>
</dbReference>
<evidence type="ECO:0000256" key="3">
    <source>
        <dbReference type="ARBA" id="ARBA00022617"/>
    </source>
</evidence>
<dbReference type="STRING" id="1855912.LuPra_02536"/>
<dbReference type="KEGG" id="abac:LuPra_02536"/>
<sequence precursor="true">MDRRSRAGRLACVLALAMLPSAAAAQSASRPPSGEALYKTRCAACHDNADGRTPSKATLRAMTSTRIMRTLDFGAMMTIAFALRRDEREAIAAYLGKPGGEPGPRPQAYCADRRVTLGDMTVPSWNGWSPERDNTRFVPGVRARLTIEQVSRLKLKWAFGFEGDIAAFAEPTVIGNQIFIGSASGVVHAMRADTGCLQWTFQANGPIRSAIVATPFEGRHLLVFGDLTGWLYALDAATGQQVWRVRPEAHEAVRLSAAPVLHEGLIFVPVASWEESRALNADYPCCTFRGSVVALRLRDGGLAWKRYMIPDAAMHTGKPPTGAETFGPSGVAIWGAVTLDLKRRRLYVTTGNNYSLPATAMSDAIVALDLDTGNIVWSRQALPNDVYNSACSLTPKAAGCPEGNGPDYDFGSPAILVTTTGGRELLLAGQKAGIVWAFDPDNSGTVVWQSRVAKGGINGGVQWGMASDGTRVYAATSDAAVTRTATARVLDPSAGGGVTALRISDGSVEWHAEPPPCAGRANCSPAQSAAVTAIPGAVFAGSLDGHLRAYSAIDGKMLWDFDSVRDYQTVNGVKGSGGAIDGAGPIVVNGMVLVTSGYPRFGGIAGNVLLAFAPE</sequence>
<evidence type="ECO:0000256" key="2">
    <source>
        <dbReference type="ARBA" id="ARBA00008156"/>
    </source>
</evidence>
<accession>A0A143PLE6</accession>
<dbReference type="InterPro" id="IPR009056">
    <property type="entry name" value="Cyt_c-like_dom"/>
</dbReference>
<protein>
    <submittedName>
        <fullName evidence="11">Polyvinylalcohol dehydrogenase</fullName>
        <ecNumber evidence="11">1.1.2.6</ecNumber>
    </submittedName>
</protein>
<evidence type="ECO:0000259" key="10">
    <source>
        <dbReference type="PROSITE" id="PS51007"/>
    </source>
</evidence>
<evidence type="ECO:0000256" key="1">
    <source>
        <dbReference type="ARBA" id="ARBA00001931"/>
    </source>
</evidence>
<dbReference type="PANTHER" id="PTHR32303">
    <property type="entry name" value="QUINOPROTEIN ALCOHOL DEHYDROGENASE (CYTOCHROME C)"/>
    <property type="match status" value="1"/>
</dbReference>
<dbReference type="InterPro" id="IPR011047">
    <property type="entry name" value="Quinoprotein_ADH-like_sf"/>
</dbReference>
<dbReference type="InterPro" id="IPR018391">
    <property type="entry name" value="PQQ_b-propeller_rpt"/>
</dbReference>
<dbReference type="GO" id="GO:0009055">
    <property type="term" value="F:electron transfer activity"/>
    <property type="evidence" value="ECO:0007669"/>
    <property type="project" value="InterPro"/>
</dbReference>
<evidence type="ECO:0000256" key="4">
    <source>
        <dbReference type="ARBA" id="ARBA00022723"/>
    </source>
</evidence>
<organism evidence="11 12">
    <name type="scientific">Luteitalea pratensis</name>
    <dbReference type="NCBI Taxonomy" id="1855912"/>
    <lineage>
        <taxon>Bacteria</taxon>
        <taxon>Pseudomonadati</taxon>
        <taxon>Acidobacteriota</taxon>
        <taxon>Vicinamibacteria</taxon>
        <taxon>Vicinamibacterales</taxon>
        <taxon>Vicinamibacteraceae</taxon>
        <taxon>Luteitalea</taxon>
    </lineage>
</organism>
<dbReference type="SUPFAM" id="SSF46626">
    <property type="entry name" value="Cytochrome c"/>
    <property type="match status" value="1"/>
</dbReference>
<evidence type="ECO:0000256" key="8">
    <source>
        <dbReference type="PROSITE-ProRule" id="PRU00433"/>
    </source>
</evidence>
<evidence type="ECO:0000256" key="5">
    <source>
        <dbReference type="ARBA" id="ARBA00022729"/>
    </source>
</evidence>
<reference evidence="12" key="2">
    <citation type="submission" date="2016-04" db="EMBL/GenBank/DDBJ databases">
        <title>First Complete Genome Sequence of a Subdivision 6 Acidobacterium.</title>
        <authorList>
            <person name="Huang S."/>
            <person name="Vieira S."/>
            <person name="Bunk B."/>
            <person name="Riedel T."/>
            <person name="Sproeer C."/>
            <person name="Overmann J."/>
        </authorList>
    </citation>
    <scope>NUCLEOTIDE SEQUENCE [LARGE SCALE GENOMIC DNA]</scope>
    <source>
        <strain evidence="12">DSM 100886 HEG_-6_39</strain>
    </source>
</reference>
<keyword evidence="5 9" id="KW-0732">Signal</keyword>
<dbReference type="SUPFAM" id="SSF50998">
    <property type="entry name" value="Quinoprotein alcohol dehydrogenase-like"/>
    <property type="match status" value="1"/>
</dbReference>
<evidence type="ECO:0000256" key="6">
    <source>
        <dbReference type="ARBA" id="ARBA00023002"/>
    </source>
</evidence>
<dbReference type="AlphaFoldDB" id="A0A143PLE6"/>
<dbReference type="Gene3D" id="1.10.760.10">
    <property type="entry name" value="Cytochrome c-like domain"/>
    <property type="match status" value="1"/>
</dbReference>
<keyword evidence="7 8" id="KW-0408">Iron</keyword>
<keyword evidence="4 8" id="KW-0479">Metal-binding</keyword>
<dbReference type="EMBL" id="CP015136">
    <property type="protein sequence ID" value="AMY09321.1"/>
    <property type="molecule type" value="Genomic_DNA"/>
</dbReference>
<keyword evidence="6 11" id="KW-0560">Oxidoreductase</keyword>
<evidence type="ECO:0000313" key="11">
    <source>
        <dbReference type="EMBL" id="AMY09321.1"/>
    </source>
</evidence>
<dbReference type="PANTHER" id="PTHR32303:SF10">
    <property type="entry name" value="OUTER MEMBRANE PROTEIN ASSEMBLY FACTOR BAMB"/>
    <property type="match status" value="1"/>
</dbReference>
<dbReference type="RefSeq" id="WP_162271367.1">
    <property type="nucleotide sequence ID" value="NZ_CP015136.1"/>
</dbReference>
<gene>
    <name evidence="11" type="primary">pvaA</name>
    <name evidence="11" type="ORF">LuPra_02536</name>
</gene>
<feature type="domain" description="Cytochrome c" evidence="10">
    <location>
        <begin position="29"/>
        <end position="99"/>
    </location>
</feature>
<evidence type="ECO:0000256" key="7">
    <source>
        <dbReference type="ARBA" id="ARBA00023004"/>
    </source>
</evidence>
<keyword evidence="12" id="KW-1185">Reference proteome</keyword>
<comment type="similarity">
    <text evidence="2">Belongs to the bacterial PQQ dehydrogenase family.</text>
</comment>
<dbReference type="Proteomes" id="UP000076079">
    <property type="component" value="Chromosome"/>
</dbReference>
<dbReference type="PATRIC" id="fig|1813736.3.peg.2669"/>
<dbReference type="Gene3D" id="2.140.10.10">
    <property type="entry name" value="Quinoprotein alcohol dehydrogenase-like superfamily"/>
    <property type="match status" value="2"/>
</dbReference>
<dbReference type="Pfam" id="PF13442">
    <property type="entry name" value="Cytochrome_CBB3"/>
    <property type="match status" value="1"/>
</dbReference>
<proteinExistence type="inferred from homology"/>
<keyword evidence="3 8" id="KW-0349">Heme</keyword>
<dbReference type="EC" id="1.1.2.6" evidence="11"/>
<comment type="cofactor">
    <cofactor evidence="1">
        <name>pyrroloquinoline quinone</name>
        <dbReference type="ChEBI" id="CHEBI:58442"/>
    </cofactor>
</comment>